<organism evidence="2 3">
    <name type="scientific">Streptomyces hygroscopicus</name>
    <dbReference type="NCBI Taxonomy" id="1912"/>
    <lineage>
        <taxon>Bacteria</taxon>
        <taxon>Bacillati</taxon>
        <taxon>Actinomycetota</taxon>
        <taxon>Actinomycetes</taxon>
        <taxon>Kitasatosporales</taxon>
        <taxon>Streptomycetaceae</taxon>
        <taxon>Streptomyces</taxon>
        <taxon>Streptomyces violaceusniger group</taxon>
    </lineage>
</organism>
<dbReference type="PANTHER" id="PTHR36222">
    <property type="entry name" value="SERINE PROTEASE INHIBITOR RV3364C"/>
    <property type="match status" value="1"/>
</dbReference>
<accession>A0ABQ3TZF2</accession>
<dbReference type="Pfam" id="PF03259">
    <property type="entry name" value="Robl_LC7"/>
    <property type="match status" value="1"/>
</dbReference>
<evidence type="ECO:0000313" key="2">
    <source>
        <dbReference type="EMBL" id="GHJ28486.1"/>
    </source>
</evidence>
<dbReference type="InterPro" id="IPR053141">
    <property type="entry name" value="Mycobact_SerProt_Inhib_Rv3364c"/>
</dbReference>
<reference evidence="2" key="1">
    <citation type="submission" date="2024-05" db="EMBL/GenBank/DDBJ databases">
        <title>Whole genome shotgun sequence of Streptomyces hygroscopicus NBRC 113678.</title>
        <authorList>
            <person name="Komaki H."/>
            <person name="Tamura T."/>
        </authorList>
    </citation>
    <scope>NUCLEOTIDE SEQUENCE</scope>
    <source>
        <strain evidence="2">N11-34</strain>
    </source>
</reference>
<evidence type="ECO:0000313" key="3">
    <source>
        <dbReference type="Proteomes" id="UP001054854"/>
    </source>
</evidence>
<gene>
    <name evidence="2" type="ORF">TPA0910_29190</name>
</gene>
<dbReference type="EMBL" id="BNEK01000003">
    <property type="protein sequence ID" value="GHJ28486.1"/>
    <property type="molecule type" value="Genomic_DNA"/>
</dbReference>
<protein>
    <submittedName>
        <fullName evidence="2">Dynein regulation protein LC7</fullName>
    </submittedName>
</protein>
<dbReference type="RefSeq" id="WP_030826281.1">
    <property type="nucleotide sequence ID" value="NZ_BBON01000193.1"/>
</dbReference>
<feature type="domain" description="Roadblock/LAMTOR2" evidence="1">
    <location>
        <begin position="12"/>
        <end position="111"/>
    </location>
</feature>
<evidence type="ECO:0000259" key="1">
    <source>
        <dbReference type="SMART" id="SM00960"/>
    </source>
</evidence>
<dbReference type="Proteomes" id="UP001054854">
    <property type="component" value="Unassembled WGS sequence"/>
</dbReference>
<dbReference type="PANTHER" id="PTHR36222:SF1">
    <property type="entry name" value="SERINE PROTEASE INHIBITOR RV3364C"/>
    <property type="match status" value="1"/>
</dbReference>
<dbReference type="SMART" id="SM00960">
    <property type="entry name" value="Robl_LC7"/>
    <property type="match status" value="1"/>
</dbReference>
<dbReference type="InterPro" id="IPR004942">
    <property type="entry name" value="Roadblock/LAMTOR2_dom"/>
</dbReference>
<dbReference type="Gene3D" id="3.30.450.30">
    <property type="entry name" value="Dynein light chain 2a, cytoplasmic"/>
    <property type="match status" value="1"/>
</dbReference>
<sequence length="148" mass="15201">MAGTISRLPDVGWMLRPLTGIPGVRHAVVVSEDGLRMGHDSAERLTGESRLGVDEAESLAAACAALTVTSQSTVSLLFGDGAGVRQLMIESDSGFVLFTSAGQGASLGVATDTEADVGLVAQQMQLLVAKIGAHLSSQPREPMGRPAS</sequence>
<dbReference type="SUPFAM" id="SSF103196">
    <property type="entry name" value="Roadblock/LC7 domain"/>
    <property type="match status" value="1"/>
</dbReference>
<name>A0ABQ3TZF2_STRHY</name>
<keyword evidence="3" id="KW-1185">Reference proteome</keyword>
<comment type="caution">
    <text evidence="2">The sequence shown here is derived from an EMBL/GenBank/DDBJ whole genome shotgun (WGS) entry which is preliminary data.</text>
</comment>
<proteinExistence type="predicted"/>